<proteinExistence type="inferred from homology"/>
<dbReference type="Proteomes" id="UP000886785">
    <property type="component" value="Unassembled WGS sequence"/>
</dbReference>
<dbReference type="GO" id="GO:0016616">
    <property type="term" value="F:oxidoreductase activity, acting on the CH-OH group of donors, NAD or NADP as acceptor"/>
    <property type="evidence" value="ECO:0007669"/>
    <property type="project" value="UniProtKB-ARBA"/>
</dbReference>
<feature type="binding site" evidence="5">
    <location>
        <position position="111"/>
    </location>
    <ligand>
        <name>substrate</name>
    </ligand>
</feature>
<keyword evidence="2" id="KW-0521">NADP</keyword>
<evidence type="ECO:0000259" key="7">
    <source>
        <dbReference type="Pfam" id="PF00248"/>
    </source>
</evidence>
<dbReference type="PROSITE" id="PS00798">
    <property type="entry name" value="ALDOKETO_REDUCTASE_1"/>
    <property type="match status" value="1"/>
</dbReference>
<keyword evidence="3" id="KW-0560">Oxidoreductase</keyword>
<dbReference type="EMBL" id="DVHF01000148">
    <property type="protein sequence ID" value="HIR58269.1"/>
    <property type="molecule type" value="Genomic_DNA"/>
</dbReference>
<evidence type="ECO:0000256" key="4">
    <source>
        <dbReference type="PIRSR" id="PIRSR000097-1"/>
    </source>
</evidence>
<accession>A0A9D1J2M1</accession>
<gene>
    <name evidence="8" type="ORF">IAA54_11470</name>
</gene>
<dbReference type="FunFam" id="3.20.20.100:FF:000015">
    <property type="entry name" value="Oxidoreductase, aldo/keto reductase family"/>
    <property type="match status" value="1"/>
</dbReference>
<dbReference type="PIRSF" id="PIRSF000097">
    <property type="entry name" value="AKR"/>
    <property type="match status" value="1"/>
</dbReference>
<dbReference type="Gene3D" id="3.20.20.100">
    <property type="entry name" value="NADP-dependent oxidoreductase domain"/>
    <property type="match status" value="1"/>
</dbReference>
<comment type="similarity">
    <text evidence="1">Belongs to the aldo/keto reductase family.</text>
</comment>
<dbReference type="PROSITE" id="PS00062">
    <property type="entry name" value="ALDOKETO_REDUCTASE_2"/>
    <property type="match status" value="1"/>
</dbReference>
<dbReference type="PANTHER" id="PTHR43827">
    <property type="entry name" value="2,5-DIKETO-D-GLUCONIC ACID REDUCTASE"/>
    <property type="match status" value="1"/>
</dbReference>
<dbReference type="PRINTS" id="PR00069">
    <property type="entry name" value="ALDKETRDTASE"/>
</dbReference>
<evidence type="ECO:0000256" key="2">
    <source>
        <dbReference type="ARBA" id="ARBA00022857"/>
    </source>
</evidence>
<comment type="caution">
    <text evidence="8">The sequence shown here is derived from an EMBL/GenBank/DDBJ whole genome shotgun (WGS) entry which is preliminary data.</text>
</comment>
<organism evidence="8 9">
    <name type="scientific">Candidatus Gallacutalibacter pullicola</name>
    <dbReference type="NCBI Taxonomy" id="2840830"/>
    <lineage>
        <taxon>Bacteria</taxon>
        <taxon>Bacillati</taxon>
        <taxon>Bacillota</taxon>
        <taxon>Clostridia</taxon>
        <taxon>Eubacteriales</taxon>
        <taxon>Candidatus Gallacutalibacter</taxon>
    </lineage>
</organism>
<dbReference type="InterPro" id="IPR023210">
    <property type="entry name" value="NADP_OxRdtase_dom"/>
</dbReference>
<dbReference type="PROSITE" id="PS00063">
    <property type="entry name" value="ALDOKETO_REDUCTASE_3"/>
    <property type="match status" value="1"/>
</dbReference>
<feature type="active site" description="Proton donor" evidence="4">
    <location>
        <position position="53"/>
    </location>
</feature>
<dbReference type="InterPro" id="IPR036812">
    <property type="entry name" value="NAD(P)_OxRdtase_dom_sf"/>
</dbReference>
<feature type="domain" description="NADP-dependent oxidoreductase" evidence="7">
    <location>
        <begin position="19"/>
        <end position="268"/>
    </location>
</feature>
<feature type="site" description="Lowers pKa of active site Tyr" evidence="6">
    <location>
        <position position="78"/>
    </location>
</feature>
<protein>
    <submittedName>
        <fullName evidence="8">Aldo/keto reductase</fullName>
    </submittedName>
</protein>
<dbReference type="PANTHER" id="PTHR43827:SF3">
    <property type="entry name" value="NADP-DEPENDENT OXIDOREDUCTASE DOMAIN-CONTAINING PROTEIN"/>
    <property type="match status" value="1"/>
</dbReference>
<dbReference type="InterPro" id="IPR018170">
    <property type="entry name" value="Aldo/ket_reductase_CS"/>
</dbReference>
<evidence type="ECO:0000256" key="5">
    <source>
        <dbReference type="PIRSR" id="PIRSR000097-2"/>
    </source>
</evidence>
<dbReference type="InterPro" id="IPR020471">
    <property type="entry name" value="AKR"/>
</dbReference>
<sequence length="283" mass="31969">MKHLTDCYTLSNGVKIPCVGFGTWQAPDGEIAASSVKAAIEAGYRHIDTAAAYQNEESVGRGIRESGVDRKELFITTKLWNLVRGYRETIDACHESMKKLGIDYLDLYLVHWPNPKKYRDHWQEYNAESWRAFEDLYKAGDIRAIGVSNFRPHHLEELARTSTVAPMVNQIRLCPGDIMPEVVDYSRSQGMLLEAYSPLGNGKIFQVPEVAQMAEKYHKTVAQLCLRWSLQMDFLPLPKSVTPSRIVENTQIFDFELAPEDVKILTELKAEVGGASDPDLATF</sequence>
<evidence type="ECO:0000313" key="9">
    <source>
        <dbReference type="Proteomes" id="UP000886785"/>
    </source>
</evidence>
<dbReference type="CDD" id="cd19071">
    <property type="entry name" value="AKR_AKR1-5-like"/>
    <property type="match status" value="1"/>
</dbReference>
<reference evidence="8" key="1">
    <citation type="submission" date="2020-10" db="EMBL/GenBank/DDBJ databases">
        <authorList>
            <person name="Gilroy R."/>
        </authorList>
    </citation>
    <scope>NUCLEOTIDE SEQUENCE</scope>
    <source>
        <strain evidence="8">ChiSjej1B19-7085</strain>
    </source>
</reference>
<dbReference type="SUPFAM" id="SSF51430">
    <property type="entry name" value="NAD(P)-linked oxidoreductase"/>
    <property type="match status" value="1"/>
</dbReference>
<dbReference type="AlphaFoldDB" id="A0A9D1J2M1"/>
<evidence type="ECO:0000256" key="3">
    <source>
        <dbReference type="ARBA" id="ARBA00023002"/>
    </source>
</evidence>
<name>A0A9D1J2M1_9FIRM</name>
<dbReference type="Pfam" id="PF00248">
    <property type="entry name" value="Aldo_ket_red"/>
    <property type="match status" value="1"/>
</dbReference>
<evidence type="ECO:0000313" key="8">
    <source>
        <dbReference type="EMBL" id="HIR58269.1"/>
    </source>
</evidence>
<evidence type="ECO:0000256" key="6">
    <source>
        <dbReference type="PIRSR" id="PIRSR000097-3"/>
    </source>
</evidence>
<reference evidence="8" key="2">
    <citation type="journal article" date="2021" name="PeerJ">
        <title>Extensive microbial diversity within the chicken gut microbiome revealed by metagenomics and culture.</title>
        <authorList>
            <person name="Gilroy R."/>
            <person name="Ravi A."/>
            <person name="Getino M."/>
            <person name="Pursley I."/>
            <person name="Horton D.L."/>
            <person name="Alikhan N.F."/>
            <person name="Baker D."/>
            <person name="Gharbi K."/>
            <person name="Hall N."/>
            <person name="Watson M."/>
            <person name="Adriaenssens E.M."/>
            <person name="Foster-Nyarko E."/>
            <person name="Jarju S."/>
            <person name="Secka A."/>
            <person name="Antonio M."/>
            <person name="Oren A."/>
            <person name="Chaudhuri R.R."/>
            <person name="La Ragione R."/>
            <person name="Hildebrand F."/>
            <person name="Pallen M.J."/>
        </authorList>
    </citation>
    <scope>NUCLEOTIDE SEQUENCE</scope>
    <source>
        <strain evidence="8">ChiSjej1B19-7085</strain>
    </source>
</reference>
<evidence type="ECO:0000256" key="1">
    <source>
        <dbReference type="ARBA" id="ARBA00007905"/>
    </source>
</evidence>